<keyword evidence="2" id="KW-1003">Cell membrane</keyword>
<dbReference type="KEGG" id="bbp:BBPR_1316"/>
<feature type="transmembrane region" description="Helical" evidence="6">
    <location>
        <begin position="319"/>
        <end position="338"/>
    </location>
</feature>
<feature type="transmembrane region" description="Helical" evidence="6">
    <location>
        <begin position="345"/>
        <end position="366"/>
    </location>
</feature>
<dbReference type="Proteomes" id="UP000002312">
    <property type="component" value="Chromosome"/>
</dbReference>
<protein>
    <submittedName>
        <fullName evidence="8">LysX Lysylcardiolipin synthase/Lysyltransferase</fullName>
    </submittedName>
</protein>
<keyword evidence="8" id="KW-0808">Transferase</keyword>
<dbReference type="Pfam" id="PF09924">
    <property type="entry name" value="LPG_synthase_C"/>
    <property type="match status" value="1"/>
</dbReference>
<dbReference type="PANTHER" id="PTHR34697:SF2">
    <property type="entry name" value="PHOSPHATIDYLGLYCEROL LYSYLTRANSFERASE"/>
    <property type="match status" value="1"/>
</dbReference>
<feature type="transmembrane region" description="Helical" evidence="6">
    <location>
        <begin position="422"/>
        <end position="441"/>
    </location>
</feature>
<keyword evidence="5 6" id="KW-0472">Membrane</keyword>
<feature type="transmembrane region" description="Helical" evidence="6">
    <location>
        <begin position="251"/>
        <end position="273"/>
    </location>
</feature>
<dbReference type="RefSeq" id="WP_013390108.1">
    <property type="nucleotide sequence ID" value="NC_014638.1"/>
</dbReference>
<feature type="transmembrane region" description="Helical" evidence="6">
    <location>
        <begin position="154"/>
        <end position="175"/>
    </location>
</feature>
<dbReference type="GO" id="GO:0005886">
    <property type="term" value="C:plasma membrane"/>
    <property type="evidence" value="ECO:0007669"/>
    <property type="project" value="UniProtKB-SubCell"/>
</dbReference>
<feature type="transmembrane region" description="Helical" evidence="6">
    <location>
        <begin position="182"/>
        <end position="198"/>
    </location>
</feature>
<sequence length="872" mass="96356">MSDTQVEPESGKESRRKCRTHGRMHALVQDVSVWIHGHRLAVTLSCTFAGLNIAMWIGFALAGHPLPLRSLRTSLQEFNLLHLLATLLLTRGILQLLVDTIALLVMFSIAETLLGRRRTLTAAFICTLAGTALGLLLCGGIAQLLQGTPVVGRIRFALSPLTLGVGAMMAASAFTRRLWRRRIRLIGYVSIIMVVMFSGNPGDYCLLAAAGFGHVLGALASKRKTVRQLDDASAADPLHWQLSTSYETRRVFAAIALVLTLGPIIAISSPTHIGPLSSLGLIMSPASPDDGKLASCLAGMARTDCFFQFNLLRVSMPGAVLRSLLPTAVMLIMTWGLYRGRRLAAWAFIIVGLGESCIAMLYYFVAPLSHAPQGLRSLLLHGAIPASIANVLLPMVFAIAVACSMRHFPIRTDAGRLRRGSAAVVIALAVCIAAYLGFGLLRPGDFRPPATWHSLMHELPSRFIPIGFLNRSRPSFLPRTVAASVVDQAVGRVFWLVVLVVAVRWMREILLVDGRARANAGRLVELDGESMSFMTTWEGNHYWFSATGRSAMAYRVIHGIALTTTGPFGDRGEWSSDLREFARFSMQQSWSPVLYSVHREQRDQLAAMGWYSLEVGSEMVVDPRQWKTTGKKWQDIRTAINKAKRSGISDVMSTFNEAPNDIREQIEEISEQWAQLKALPEMKFTLGGVEELHDPRVRILYAIDAEGTVLGVTSWLPTWRDGRIIGWTLDFMRHRTDSPNGIMEFLIARMAERLRDEGLEHPECAVEFMSLSAAPLAGMNPQRDNADETGHMDTGTVMLQHALQIVADWMEPAYGFHSLFNFKRKFQPTEEPVYICYPDPAVLAQIGLAVVRAYVPSLTAKEAMGMLRTLQR</sequence>
<reference evidence="8 9" key="1">
    <citation type="journal article" date="2010" name="Proc. Natl. Acad. Sci. U.S.A.">
        <title>Genome analysis of Bifidobacterium bifidum PRL2010 reveals metabolic pathways for host-derived glycan foraging.</title>
        <authorList>
            <person name="Turroni F."/>
            <person name="Bottacini F."/>
            <person name="Foroni E."/>
            <person name="Mulder I."/>
            <person name="Kim J.H."/>
            <person name="Zomer A."/>
            <person name="Sanchez B."/>
            <person name="Bidossi A."/>
            <person name="Ferrarini A."/>
            <person name="Giubellini V."/>
            <person name="Delledonne M."/>
            <person name="Henrissat B."/>
            <person name="Coutinho P."/>
            <person name="Oggioni M."/>
            <person name="Fitzgerald G.F."/>
            <person name="Mills D."/>
            <person name="Margolles A."/>
            <person name="Kelly D."/>
            <person name="van Sinderen D."/>
            <person name="Ventura M."/>
        </authorList>
    </citation>
    <scope>NUCLEOTIDE SEQUENCE [LARGE SCALE GENOMIC DNA]</scope>
    <source>
        <strain evidence="8 9">PRL2010</strain>
    </source>
</reference>
<feature type="transmembrane region" description="Helical" evidence="6">
    <location>
        <begin position="81"/>
        <end position="107"/>
    </location>
</feature>
<dbReference type="OrthoDB" id="594838at2"/>
<evidence type="ECO:0000313" key="8">
    <source>
        <dbReference type="EMBL" id="ADP36367.1"/>
    </source>
</evidence>
<keyword evidence="4 6" id="KW-1133">Transmembrane helix</keyword>
<dbReference type="AlphaFoldDB" id="A0A0H3EB01"/>
<feature type="transmembrane region" description="Helical" evidence="6">
    <location>
        <begin position="119"/>
        <end position="142"/>
    </location>
</feature>
<dbReference type="GO" id="GO:0016755">
    <property type="term" value="F:aminoacyltransferase activity"/>
    <property type="evidence" value="ECO:0007669"/>
    <property type="project" value="TreeGrafter"/>
</dbReference>
<evidence type="ECO:0000256" key="4">
    <source>
        <dbReference type="ARBA" id="ARBA00022989"/>
    </source>
</evidence>
<accession>A0A0H3EB01</accession>
<evidence type="ECO:0000256" key="6">
    <source>
        <dbReference type="SAM" id="Phobius"/>
    </source>
</evidence>
<organism evidence="8 9">
    <name type="scientific">Bifidobacterium bifidum (strain PRL2010)</name>
    <dbReference type="NCBI Taxonomy" id="702459"/>
    <lineage>
        <taxon>Bacteria</taxon>
        <taxon>Bacillati</taxon>
        <taxon>Actinomycetota</taxon>
        <taxon>Actinomycetes</taxon>
        <taxon>Bifidobacteriales</taxon>
        <taxon>Bifidobacteriaceae</taxon>
        <taxon>Bifidobacterium</taxon>
    </lineage>
</organism>
<evidence type="ECO:0000313" key="9">
    <source>
        <dbReference type="Proteomes" id="UP000002312"/>
    </source>
</evidence>
<evidence type="ECO:0000259" key="7">
    <source>
        <dbReference type="Pfam" id="PF09924"/>
    </source>
</evidence>
<evidence type="ECO:0000256" key="3">
    <source>
        <dbReference type="ARBA" id="ARBA00022692"/>
    </source>
</evidence>
<dbReference type="EMBL" id="CP001840">
    <property type="protein sequence ID" value="ADP36367.1"/>
    <property type="molecule type" value="Genomic_DNA"/>
</dbReference>
<dbReference type="PATRIC" id="fig|702459.3.peg.1363"/>
<dbReference type="GO" id="GO:0055091">
    <property type="term" value="P:phospholipid homeostasis"/>
    <property type="evidence" value="ECO:0007669"/>
    <property type="project" value="TreeGrafter"/>
</dbReference>
<feature type="transmembrane region" description="Helical" evidence="6">
    <location>
        <begin position="204"/>
        <end position="221"/>
    </location>
</feature>
<feature type="transmembrane region" description="Helical" evidence="6">
    <location>
        <begin position="378"/>
        <end position="401"/>
    </location>
</feature>
<feature type="transmembrane region" description="Helical" evidence="6">
    <location>
        <begin position="40"/>
        <end position="61"/>
    </location>
</feature>
<comment type="subcellular location">
    <subcellularLocation>
        <location evidence="1">Cell membrane</location>
        <topology evidence="1">Multi-pass membrane protein</topology>
    </subcellularLocation>
</comment>
<evidence type="ECO:0000256" key="5">
    <source>
        <dbReference type="ARBA" id="ARBA00023136"/>
    </source>
</evidence>
<feature type="domain" description="Phosphatidylglycerol lysyltransferase C-terminal" evidence="7">
    <location>
        <begin position="528"/>
        <end position="837"/>
    </location>
</feature>
<dbReference type="eggNOG" id="COG2898">
    <property type="taxonomic scope" value="Bacteria"/>
</dbReference>
<gene>
    <name evidence="8" type="primary">lysX</name>
    <name evidence="8" type="ordered locus">BBPR_1316</name>
</gene>
<dbReference type="PANTHER" id="PTHR34697">
    <property type="entry name" value="PHOSPHATIDYLGLYCEROL LYSYLTRANSFERASE"/>
    <property type="match status" value="1"/>
</dbReference>
<evidence type="ECO:0000256" key="2">
    <source>
        <dbReference type="ARBA" id="ARBA00022475"/>
    </source>
</evidence>
<dbReference type="HOGENOM" id="CLU_017891_0_0_11"/>
<proteinExistence type="predicted"/>
<dbReference type="InterPro" id="IPR024320">
    <property type="entry name" value="LPG_synthase_C"/>
</dbReference>
<evidence type="ECO:0000256" key="1">
    <source>
        <dbReference type="ARBA" id="ARBA00004651"/>
    </source>
</evidence>
<dbReference type="InterPro" id="IPR051211">
    <property type="entry name" value="PG_lysyltransferase"/>
</dbReference>
<keyword evidence="3 6" id="KW-0812">Transmembrane</keyword>
<name>A0A0H3EB01_BIFBP</name>